<dbReference type="InterPro" id="IPR003441">
    <property type="entry name" value="NAC-dom"/>
</dbReference>
<evidence type="ECO:0000313" key="6">
    <source>
        <dbReference type="EMBL" id="CAA3012190.1"/>
    </source>
</evidence>
<gene>
    <name evidence="6" type="ORF">OLEA9_A107863</name>
</gene>
<keyword evidence="4" id="KW-0539">Nucleus</keyword>
<dbReference type="AlphaFoldDB" id="A0A8S0U478"/>
<keyword evidence="2" id="KW-0238">DNA-binding</keyword>
<dbReference type="PANTHER" id="PTHR31719:SF134">
    <property type="entry name" value="NAC DOMAIN-CONTAINING PROTEIN 104"/>
    <property type="match status" value="1"/>
</dbReference>
<evidence type="ECO:0000256" key="3">
    <source>
        <dbReference type="ARBA" id="ARBA00023163"/>
    </source>
</evidence>
<dbReference type="Pfam" id="PF02365">
    <property type="entry name" value="NAM"/>
    <property type="match status" value="1"/>
</dbReference>
<evidence type="ECO:0000256" key="2">
    <source>
        <dbReference type="ARBA" id="ARBA00023125"/>
    </source>
</evidence>
<protein>
    <submittedName>
        <fullName evidence="6">NAC domain-containing 104</fullName>
    </submittedName>
</protein>
<dbReference type="GO" id="GO:0048731">
    <property type="term" value="P:system development"/>
    <property type="evidence" value="ECO:0007669"/>
    <property type="project" value="TreeGrafter"/>
</dbReference>
<name>A0A8S0U478_OLEEU</name>
<keyword evidence="3" id="KW-0804">Transcription</keyword>
<keyword evidence="7" id="KW-1185">Reference proteome</keyword>
<evidence type="ECO:0000259" key="5">
    <source>
        <dbReference type="PROSITE" id="PS51005"/>
    </source>
</evidence>
<keyword evidence="1" id="KW-0805">Transcription regulation</keyword>
<dbReference type="GO" id="GO:0003677">
    <property type="term" value="F:DNA binding"/>
    <property type="evidence" value="ECO:0007669"/>
    <property type="project" value="UniProtKB-KW"/>
</dbReference>
<dbReference type="GO" id="GO:0006355">
    <property type="term" value="P:regulation of DNA-templated transcription"/>
    <property type="evidence" value="ECO:0007669"/>
    <property type="project" value="InterPro"/>
</dbReference>
<dbReference type="Proteomes" id="UP000594638">
    <property type="component" value="Unassembled WGS sequence"/>
</dbReference>
<evidence type="ECO:0000313" key="7">
    <source>
        <dbReference type="Proteomes" id="UP000594638"/>
    </source>
</evidence>
<dbReference type="InterPro" id="IPR036093">
    <property type="entry name" value="NAC_dom_sf"/>
</dbReference>
<dbReference type="EMBL" id="CACTIH010007392">
    <property type="protein sequence ID" value="CAA3012190.1"/>
    <property type="molecule type" value="Genomic_DNA"/>
</dbReference>
<sequence>MHIYEIDFLHSVGRMKTSHSQLYVPMPFSFLCVYIYQSVFRNSTLQPKSTFLYLLTEMMGDRGSIFPPGFYFDPTDEELVLYFLYHKAANMPCNFDIIPDLDRFPPNPWELNDKALMSERKSYFFSRQMQNRATEKGFWKEIGLDEAIHTSTGNKVGIKKYLVFYTDAVCSDKQTVWMMEEYHLLKNGIFSEISQTAESHIQDLDEWVLCRVHEANMSCHGINFHETDGDGDQLSYLDEAFLSMEDDQEEINFPY</sequence>
<dbReference type="PANTHER" id="PTHR31719">
    <property type="entry name" value="NAC TRANSCRIPTION FACTOR 56"/>
    <property type="match status" value="1"/>
</dbReference>
<proteinExistence type="predicted"/>
<reference evidence="6 7" key="1">
    <citation type="submission" date="2019-12" db="EMBL/GenBank/DDBJ databases">
        <authorList>
            <person name="Alioto T."/>
            <person name="Alioto T."/>
            <person name="Gomez Garrido J."/>
        </authorList>
    </citation>
    <scope>NUCLEOTIDE SEQUENCE [LARGE SCALE GENOMIC DNA]</scope>
</reference>
<evidence type="ECO:0000256" key="4">
    <source>
        <dbReference type="ARBA" id="ARBA00023242"/>
    </source>
</evidence>
<comment type="caution">
    <text evidence="6">The sequence shown here is derived from an EMBL/GenBank/DDBJ whole genome shotgun (WGS) entry which is preliminary data.</text>
</comment>
<evidence type="ECO:0000256" key="1">
    <source>
        <dbReference type="ARBA" id="ARBA00023015"/>
    </source>
</evidence>
<feature type="domain" description="NAC" evidence="5">
    <location>
        <begin position="66"/>
        <end position="215"/>
    </location>
</feature>
<dbReference type="SUPFAM" id="SSF101941">
    <property type="entry name" value="NAC domain"/>
    <property type="match status" value="1"/>
</dbReference>
<dbReference type="Gramene" id="OE9A107863T1">
    <property type="protein sequence ID" value="OE9A107863C1"/>
    <property type="gene ID" value="OE9A107863"/>
</dbReference>
<dbReference type="PROSITE" id="PS51005">
    <property type="entry name" value="NAC"/>
    <property type="match status" value="1"/>
</dbReference>
<accession>A0A8S0U478</accession>
<dbReference type="Gene3D" id="2.170.150.80">
    <property type="entry name" value="NAC domain"/>
    <property type="match status" value="1"/>
</dbReference>
<dbReference type="OrthoDB" id="1877845at2759"/>
<organism evidence="6 7">
    <name type="scientific">Olea europaea subsp. europaea</name>
    <dbReference type="NCBI Taxonomy" id="158383"/>
    <lineage>
        <taxon>Eukaryota</taxon>
        <taxon>Viridiplantae</taxon>
        <taxon>Streptophyta</taxon>
        <taxon>Embryophyta</taxon>
        <taxon>Tracheophyta</taxon>
        <taxon>Spermatophyta</taxon>
        <taxon>Magnoliopsida</taxon>
        <taxon>eudicotyledons</taxon>
        <taxon>Gunneridae</taxon>
        <taxon>Pentapetalae</taxon>
        <taxon>asterids</taxon>
        <taxon>lamiids</taxon>
        <taxon>Lamiales</taxon>
        <taxon>Oleaceae</taxon>
        <taxon>Oleeae</taxon>
        <taxon>Olea</taxon>
    </lineage>
</organism>